<reference evidence="3" key="1">
    <citation type="submission" date="2019-08" db="EMBL/GenBank/DDBJ databases">
        <authorList>
            <person name="Kucharzyk K."/>
            <person name="Murdoch R.W."/>
            <person name="Higgins S."/>
            <person name="Loffler F."/>
        </authorList>
    </citation>
    <scope>NUCLEOTIDE SEQUENCE</scope>
</reference>
<dbReference type="InterPro" id="IPR051675">
    <property type="entry name" value="Endo/Exo/Phosphatase_dom_1"/>
</dbReference>
<dbReference type="SUPFAM" id="SSF47781">
    <property type="entry name" value="RuvA domain 2-like"/>
    <property type="match status" value="1"/>
</dbReference>
<keyword evidence="1" id="KW-0472">Membrane</keyword>
<dbReference type="SMART" id="SM00278">
    <property type="entry name" value="HhH1"/>
    <property type="match status" value="2"/>
</dbReference>
<accession>A0A645CUK2</accession>
<evidence type="ECO:0000259" key="2">
    <source>
        <dbReference type="SMART" id="SM00278"/>
    </source>
</evidence>
<name>A0A645CUK2_9ZZZZ</name>
<dbReference type="GO" id="GO:0015627">
    <property type="term" value="C:type II protein secretion system complex"/>
    <property type="evidence" value="ECO:0007669"/>
    <property type="project" value="TreeGrafter"/>
</dbReference>
<evidence type="ECO:0000256" key="1">
    <source>
        <dbReference type="SAM" id="Phobius"/>
    </source>
</evidence>
<dbReference type="InterPro" id="IPR004509">
    <property type="entry name" value="Competence_ComEA_HhH"/>
</dbReference>
<dbReference type="PANTHER" id="PTHR21180:SF32">
    <property type="entry name" value="ENDONUCLEASE_EXONUCLEASE_PHOSPHATASE FAMILY DOMAIN-CONTAINING PROTEIN 1"/>
    <property type="match status" value="1"/>
</dbReference>
<dbReference type="Gene3D" id="3.10.560.10">
    <property type="entry name" value="Outer membrane lipoprotein wza domain like"/>
    <property type="match status" value="1"/>
</dbReference>
<dbReference type="InterPro" id="IPR003583">
    <property type="entry name" value="Hlx-hairpin-Hlx_DNA-bd_motif"/>
</dbReference>
<comment type="caution">
    <text evidence="3">The sequence shown here is derived from an EMBL/GenBank/DDBJ whole genome shotgun (WGS) entry which is preliminary data.</text>
</comment>
<feature type="domain" description="Helix-hairpin-helix DNA-binding motif class 1" evidence="2">
    <location>
        <begin position="223"/>
        <end position="242"/>
    </location>
</feature>
<dbReference type="PANTHER" id="PTHR21180">
    <property type="entry name" value="ENDONUCLEASE/EXONUCLEASE/PHOSPHATASE FAMILY DOMAIN-CONTAINING PROTEIN 1"/>
    <property type="match status" value="1"/>
</dbReference>
<dbReference type="Pfam" id="PF10531">
    <property type="entry name" value="SLBB"/>
    <property type="match status" value="1"/>
</dbReference>
<feature type="domain" description="Helix-hairpin-helix DNA-binding motif class 1" evidence="2">
    <location>
        <begin position="193"/>
        <end position="212"/>
    </location>
</feature>
<organism evidence="3">
    <name type="scientific">bioreactor metagenome</name>
    <dbReference type="NCBI Taxonomy" id="1076179"/>
    <lineage>
        <taxon>unclassified sequences</taxon>
        <taxon>metagenomes</taxon>
        <taxon>ecological metagenomes</taxon>
    </lineage>
</organism>
<sequence>MFLRLFAYVVNGCERRDSLDAIREWLACHKQEVIRFAVLFMFIALCLFGLGRLIYGSTAETDTGELQLDETYLAANAAESNQSPEQPEESESVQEIIIVDIKGAVTNPGVYRAETDMRVIDIIDLAGGLSETADADTVNLSQRVADQMVIYIPAVGEEADRPITVAENPLAEQESGNGVAGTEKVDINTADAVLLQTLNGIGEKKAALIIAYREENGSFQTIEDIMEVSGIGEKTFEGLKDLITVGAK</sequence>
<dbReference type="InterPro" id="IPR019554">
    <property type="entry name" value="Soluble_ligand-bd"/>
</dbReference>
<dbReference type="NCBIfam" id="TIGR00426">
    <property type="entry name" value="competence protein ComEA helix-hairpin-helix repeat region"/>
    <property type="match status" value="1"/>
</dbReference>
<keyword evidence="1" id="KW-0812">Transmembrane</keyword>
<dbReference type="GO" id="GO:0015628">
    <property type="term" value="P:protein secretion by the type II secretion system"/>
    <property type="evidence" value="ECO:0007669"/>
    <property type="project" value="TreeGrafter"/>
</dbReference>
<dbReference type="GO" id="GO:0003677">
    <property type="term" value="F:DNA binding"/>
    <property type="evidence" value="ECO:0007669"/>
    <property type="project" value="InterPro"/>
</dbReference>
<protein>
    <submittedName>
        <fullName evidence="3">ComE operon protein 1</fullName>
    </submittedName>
</protein>
<dbReference type="GO" id="GO:0006281">
    <property type="term" value="P:DNA repair"/>
    <property type="evidence" value="ECO:0007669"/>
    <property type="project" value="InterPro"/>
</dbReference>
<proteinExistence type="predicted"/>
<dbReference type="EMBL" id="VSSQ01030180">
    <property type="protein sequence ID" value="MPM80607.1"/>
    <property type="molecule type" value="Genomic_DNA"/>
</dbReference>
<gene>
    <name evidence="3" type="primary">comEA_9</name>
    <name evidence="3" type="ORF">SDC9_127657</name>
</gene>
<dbReference type="AlphaFoldDB" id="A0A645CUK2"/>
<keyword evidence="1" id="KW-1133">Transmembrane helix</keyword>
<evidence type="ECO:0000313" key="3">
    <source>
        <dbReference type="EMBL" id="MPM80607.1"/>
    </source>
</evidence>
<feature type="transmembrane region" description="Helical" evidence="1">
    <location>
        <begin position="33"/>
        <end position="55"/>
    </location>
</feature>
<dbReference type="Gene3D" id="1.10.150.280">
    <property type="entry name" value="AF1531-like domain"/>
    <property type="match status" value="1"/>
</dbReference>
<dbReference type="InterPro" id="IPR010994">
    <property type="entry name" value="RuvA_2-like"/>
</dbReference>
<dbReference type="Pfam" id="PF12836">
    <property type="entry name" value="HHH_3"/>
    <property type="match status" value="1"/>
</dbReference>